<protein>
    <submittedName>
        <fullName evidence="1">Uncharacterized protein</fullName>
    </submittedName>
</protein>
<gene>
    <name evidence="1" type="ORF">SY85_18405</name>
</gene>
<reference evidence="2" key="1">
    <citation type="submission" date="2015-01" db="EMBL/GenBank/DDBJ databases">
        <title>Flavisolibacter sp./LCS9/ whole genome sequencing.</title>
        <authorList>
            <person name="Kim M.K."/>
            <person name="Srinivasan S."/>
            <person name="Lee J.-J."/>
        </authorList>
    </citation>
    <scope>NUCLEOTIDE SEQUENCE [LARGE SCALE GENOMIC DNA]</scope>
    <source>
        <strain evidence="2">LCS9</strain>
    </source>
</reference>
<sequence>MNPNNAHLQFWIELDHGKLQYRFLVNYQEDEQSEYFELQAGPRRLMITSNRPTLRKQGNHAIPEFLLQEGGITKPGLLLKVFEALDEYVEENL</sequence>
<dbReference type="RefSeq" id="WP_066406381.1">
    <property type="nucleotide sequence ID" value="NZ_CP011390.1"/>
</dbReference>
<keyword evidence="2" id="KW-1185">Reference proteome</keyword>
<dbReference type="AlphaFoldDB" id="A0A172TYW3"/>
<organism evidence="1 2">
    <name type="scientific">Flavisolibacter tropicus</name>
    <dbReference type="NCBI Taxonomy" id="1492898"/>
    <lineage>
        <taxon>Bacteria</taxon>
        <taxon>Pseudomonadati</taxon>
        <taxon>Bacteroidota</taxon>
        <taxon>Chitinophagia</taxon>
        <taxon>Chitinophagales</taxon>
        <taxon>Chitinophagaceae</taxon>
        <taxon>Flavisolibacter</taxon>
    </lineage>
</organism>
<evidence type="ECO:0000313" key="2">
    <source>
        <dbReference type="Proteomes" id="UP000077177"/>
    </source>
</evidence>
<dbReference type="EMBL" id="CP011390">
    <property type="protein sequence ID" value="ANE52172.1"/>
    <property type="molecule type" value="Genomic_DNA"/>
</dbReference>
<dbReference type="KEGG" id="fla:SY85_18405"/>
<name>A0A172TYW3_9BACT</name>
<reference evidence="1 2" key="2">
    <citation type="journal article" date="2016" name="Int. J. Syst. Evol. Microbiol.">
        <title>Flavisolibacter tropicus sp. nov., isolated from tropical soil.</title>
        <authorList>
            <person name="Lee J.J."/>
            <person name="Kang M.S."/>
            <person name="Kim G.S."/>
            <person name="Lee C.S."/>
            <person name="Lim S."/>
            <person name="Lee J."/>
            <person name="Roh S.H."/>
            <person name="Kang H."/>
            <person name="Ha J.M."/>
            <person name="Bae S."/>
            <person name="Jung H.Y."/>
            <person name="Kim M.K."/>
        </authorList>
    </citation>
    <scope>NUCLEOTIDE SEQUENCE [LARGE SCALE GENOMIC DNA]</scope>
    <source>
        <strain evidence="1 2">LCS9</strain>
    </source>
</reference>
<dbReference type="Proteomes" id="UP000077177">
    <property type="component" value="Chromosome"/>
</dbReference>
<proteinExistence type="predicted"/>
<accession>A0A172TYW3</accession>
<evidence type="ECO:0000313" key="1">
    <source>
        <dbReference type="EMBL" id="ANE52172.1"/>
    </source>
</evidence>